<sequence length="504" mass="56857">MLKSNILRLAKKWLIYLMVTLVPSIIISCMLTNQNMENQKSKYKFKAHQSAKIHANNLSNFIGETIGRVEMLATLINTQHDDLNNIYEILKETHEQDDRFSGLYLVDPKGDLVVSSNPLNHYVNVSDRPYFQESIKTGKTTFSETHFGRVTKRFVITVAIPISPDAITKGVLLVSIRLDEVEKSIKSILKDEIIVVTNVDGKTEIETSKPIPNKHYINASADITQLPWTITAKVLNDEAKSFWDSFMFFLVLVLFIMNLLYLLVHYYLLNKKGKKERAQMEHQKIELLGKLAASTAHEIRNPLTGIKGLISLLSEESKDQKAQFYYGVIQNEITRINAIVSELLLLGRPTAYTFEISDANNIVREIEPIIQSETNYMNVGLTIKYSKDELPISCVKDQIKQVLLNLTKNSLHAIEGADGTLSITLEKVDDDCVIQVIDNGKGIPGEKINEVFNPFFTMKEEGSGLGLTVCKKIIDSHNGTIDIHSVVNKGTQVEIRIPIHKSEK</sequence>
<keyword evidence="12" id="KW-0902">Two-component regulatory system</keyword>
<dbReference type="Pfam" id="PF02518">
    <property type="entry name" value="HATPase_c"/>
    <property type="match status" value="1"/>
</dbReference>
<dbReference type="SUPFAM" id="SSF103190">
    <property type="entry name" value="Sensory domain-like"/>
    <property type="match status" value="1"/>
</dbReference>
<keyword evidence="8" id="KW-0547">Nucleotide-binding</keyword>
<dbReference type="Gene3D" id="3.30.450.20">
    <property type="entry name" value="PAS domain"/>
    <property type="match status" value="2"/>
</dbReference>
<dbReference type="InterPro" id="IPR005467">
    <property type="entry name" value="His_kinase_dom"/>
</dbReference>
<comment type="caution">
    <text evidence="16">The sequence shown here is derived from an EMBL/GenBank/DDBJ whole genome shotgun (WGS) entry which is preliminary data.</text>
</comment>
<dbReference type="GO" id="GO:0004673">
    <property type="term" value="F:protein histidine kinase activity"/>
    <property type="evidence" value="ECO:0007669"/>
    <property type="project" value="UniProtKB-EC"/>
</dbReference>
<dbReference type="PROSITE" id="PS51257">
    <property type="entry name" value="PROKAR_LIPOPROTEIN"/>
    <property type="match status" value="1"/>
</dbReference>
<evidence type="ECO:0000259" key="15">
    <source>
        <dbReference type="PROSITE" id="PS50109"/>
    </source>
</evidence>
<evidence type="ECO:0000313" key="17">
    <source>
        <dbReference type="Proteomes" id="UP001232343"/>
    </source>
</evidence>
<keyword evidence="5" id="KW-0597">Phosphoprotein</keyword>
<dbReference type="InterPro" id="IPR036097">
    <property type="entry name" value="HisK_dim/P_sf"/>
</dbReference>
<evidence type="ECO:0000256" key="13">
    <source>
        <dbReference type="ARBA" id="ARBA00023136"/>
    </source>
</evidence>
<keyword evidence="9 16" id="KW-0418">Kinase</keyword>
<dbReference type="InterPro" id="IPR029151">
    <property type="entry name" value="Sensor-like_sf"/>
</dbReference>
<dbReference type="Pfam" id="PF02743">
    <property type="entry name" value="dCache_1"/>
    <property type="match status" value="1"/>
</dbReference>
<keyword evidence="17" id="KW-1185">Reference proteome</keyword>
<dbReference type="CDD" id="cd00075">
    <property type="entry name" value="HATPase"/>
    <property type="match status" value="1"/>
</dbReference>
<evidence type="ECO:0000256" key="2">
    <source>
        <dbReference type="ARBA" id="ARBA00004651"/>
    </source>
</evidence>
<protein>
    <recommendedName>
        <fullName evidence="3">histidine kinase</fullName>
        <ecNumber evidence="3">2.7.13.3</ecNumber>
    </recommendedName>
</protein>
<dbReference type="InterPro" id="IPR004358">
    <property type="entry name" value="Sig_transdc_His_kin-like_C"/>
</dbReference>
<dbReference type="SUPFAM" id="SSF55874">
    <property type="entry name" value="ATPase domain of HSP90 chaperone/DNA topoisomerase II/histidine kinase"/>
    <property type="match status" value="1"/>
</dbReference>
<keyword evidence="6 16" id="KW-0808">Transferase</keyword>
<dbReference type="InterPro" id="IPR033479">
    <property type="entry name" value="dCache_1"/>
</dbReference>
<accession>A0ABU0D8D0</accession>
<dbReference type="SMART" id="SM00387">
    <property type="entry name" value="HATPase_c"/>
    <property type="match status" value="1"/>
</dbReference>
<dbReference type="InterPro" id="IPR003594">
    <property type="entry name" value="HATPase_dom"/>
</dbReference>
<feature type="transmembrane region" description="Helical" evidence="14">
    <location>
        <begin position="246"/>
        <end position="269"/>
    </location>
</feature>
<keyword evidence="10" id="KW-0067">ATP-binding</keyword>
<dbReference type="SMART" id="SM00388">
    <property type="entry name" value="HisKA"/>
    <property type="match status" value="1"/>
</dbReference>
<organism evidence="16 17">
    <name type="scientific">Lederbergia wuyishanensis</name>
    <dbReference type="NCBI Taxonomy" id="1347903"/>
    <lineage>
        <taxon>Bacteria</taxon>
        <taxon>Bacillati</taxon>
        <taxon>Bacillota</taxon>
        <taxon>Bacilli</taxon>
        <taxon>Bacillales</taxon>
        <taxon>Bacillaceae</taxon>
        <taxon>Lederbergia</taxon>
    </lineage>
</organism>
<dbReference type="CDD" id="cd00082">
    <property type="entry name" value="HisKA"/>
    <property type="match status" value="1"/>
</dbReference>
<evidence type="ECO:0000256" key="1">
    <source>
        <dbReference type="ARBA" id="ARBA00000085"/>
    </source>
</evidence>
<keyword evidence="7 14" id="KW-0812">Transmembrane</keyword>
<evidence type="ECO:0000256" key="10">
    <source>
        <dbReference type="ARBA" id="ARBA00022840"/>
    </source>
</evidence>
<comment type="subcellular location">
    <subcellularLocation>
        <location evidence="2">Cell membrane</location>
        <topology evidence="2">Multi-pass membrane protein</topology>
    </subcellularLocation>
</comment>
<keyword evidence="13 14" id="KW-0472">Membrane</keyword>
<dbReference type="InterPro" id="IPR003661">
    <property type="entry name" value="HisK_dim/P_dom"/>
</dbReference>
<evidence type="ECO:0000256" key="12">
    <source>
        <dbReference type="ARBA" id="ARBA00023012"/>
    </source>
</evidence>
<dbReference type="Pfam" id="PF00512">
    <property type="entry name" value="HisKA"/>
    <property type="match status" value="1"/>
</dbReference>
<evidence type="ECO:0000256" key="8">
    <source>
        <dbReference type="ARBA" id="ARBA00022741"/>
    </source>
</evidence>
<reference evidence="16 17" key="1">
    <citation type="submission" date="2023-07" db="EMBL/GenBank/DDBJ databases">
        <title>Genomic Encyclopedia of Type Strains, Phase IV (KMG-IV): sequencing the most valuable type-strain genomes for metagenomic binning, comparative biology and taxonomic classification.</title>
        <authorList>
            <person name="Goeker M."/>
        </authorList>
    </citation>
    <scope>NUCLEOTIDE SEQUENCE [LARGE SCALE GENOMIC DNA]</scope>
    <source>
        <strain evidence="16 17">DSM 27848</strain>
    </source>
</reference>
<proteinExistence type="predicted"/>
<evidence type="ECO:0000256" key="9">
    <source>
        <dbReference type="ARBA" id="ARBA00022777"/>
    </source>
</evidence>
<dbReference type="Gene3D" id="1.10.287.130">
    <property type="match status" value="1"/>
</dbReference>
<evidence type="ECO:0000256" key="7">
    <source>
        <dbReference type="ARBA" id="ARBA00022692"/>
    </source>
</evidence>
<comment type="catalytic activity">
    <reaction evidence="1">
        <text>ATP + protein L-histidine = ADP + protein N-phospho-L-histidine.</text>
        <dbReference type="EC" id="2.7.13.3"/>
    </reaction>
</comment>
<dbReference type="CDD" id="cd12914">
    <property type="entry name" value="PDC1_DGC_like"/>
    <property type="match status" value="1"/>
</dbReference>
<dbReference type="EMBL" id="JAUSUO010000010">
    <property type="protein sequence ID" value="MDQ0344625.1"/>
    <property type="molecule type" value="Genomic_DNA"/>
</dbReference>
<feature type="domain" description="Histidine kinase" evidence="15">
    <location>
        <begin position="294"/>
        <end position="501"/>
    </location>
</feature>
<feature type="transmembrane region" description="Helical" evidence="14">
    <location>
        <begin position="13"/>
        <end position="33"/>
    </location>
</feature>
<evidence type="ECO:0000256" key="11">
    <source>
        <dbReference type="ARBA" id="ARBA00022989"/>
    </source>
</evidence>
<dbReference type="Proteomes" id="UP001232343">
    <property type="component" value="Unassembled WGS sequence"/>
</dbReference>
<dbReference type="InterPro" id="IPR036890">
    <property type="entry name" value="HATPase_C_sf"/>
</dbReference>
<gene>
    <name evidence="16" type="ORF">J2S14_003469</name>
</gene>
<dbReference type="RefSeq" id="WP_244682843.1">
    <property type="nucleotide sequence ID" value="NZ_JALIRM010000013.1"/>
</dbReference>
<dbReference type="SUPFAM" id="SSF47384">
    <property type="entry name" value="Homodimeric domain of signal transducing histidine kinase"/>
    <property type="match status" value="1"/>
</dbReference>
<evidence type="ECO:0000256" key="6">
    <source>
        <dbReference type="ARBA" id="ARBA00022679"/>
    </source>
</evidence>
<evidence type="ECO:0000313" key="16">
    <source>
        <dbReference type="EMBL" id="MDQ0344625.1"/>
    </source>
</evidence>
<evidence type="ECO:0000256" key="5">
    <source>
        <dbReference type="ARBA" id="ARBA00022553"/>
    </source>
</evidence>
<evidence type="ECO:0000256" key="4">
    <source>
        <dbReference type="ARBA" id="ARBA00022475"/>
    </source>
</evidence>
<evidence type="ECO:0000256" key="14">
    <source>
        <dbReference type="SAM" id="Phobius"/>
    </source>
</evidence>
<name>A0ABU0D8D0_9BACI</name>
<dbReference type="PROSITE" id="PS50109">
    <property type="entry name" value="HIS_KIN"/>
    <property type="match status" value="1"/>
</dbReference>
<keyword evidence="11 14" id="KW-1133">Transmembrane helix</keyword>
<dbReference type="PRINTS" id="PR00344">
    <property type="entry name" value="BCTRLSENSOR"/>
</dbReference>
<keyword evidence="4" id="KW-1003">Cell membrane</keyword>
<dbReference type="EC" id="2.7.13.3" evidence="3"/>
<dbReference type="Gene3D" id="3.30.565.10">
    <property type="entry name" value="Histidine kinase-like ATPase, C-terminal domain"/>
    <property type="match status" value="1"/>
</dbReference>
<evidence type="ECO:0000256" key="3">
    <source>
        <dbReference type="ARBA" id="ARBA00012438"/>
    </source>
</evidence>
<dbReference type="PANTHER" id="PTHR43065">
    <property type="entry name" value="SENSOR HISTIDINE KINASE"/>
    <property type="match status" value="1"/>
</dbReference>
<dbReference type="PANTHER" id="PTHR43065:SF10">
    <property type="entry name" value="PEROXIDE STRESS-ACTIVATED HISTIDINE KINASE MAK3"/>
    <property type="match status" value="1"/>
</dbReference>